<evidence type="ECO:0000256" key="10">
    <source>
        <dbReference type="ARBA" id="ARBA00022777"/>
    </source>
</evidence>
<gene>
    <name evidence="18" type="ORF">TMPK1_31630</name>
</gene>
<keyword evidence="5" id="KW-0997">Cell inner membrane</keyword>
<dbReference type="InterPro" id="IPR003661">
    <property type="entry name" value="HisK_dim/P_dom"/>
</dbReference>
<dbReference type="PANTHER" id="PTHR44936:SF5">
    <property type="entry name" value="SENSOR HISTIDINE KINASE ENVZ"/>
    <property type="match status" value="1"/>
</dbReference>
<keyword evidence="11" id="KW-0067">ATP-binding</keyword>
<keyword evidence="8 15" id="KW-0812">Transmembrane</keyword>
<feature type="domain" description="HAMP" evidence="17">
    <location>
        <begin position="208"/>
        <end position="260"/>
    </location>
</feature>
<comment type="subcellular location">
    <subcellularLocation>
        <location evidence="2">Cell inner membrane</location>
        <topology evidence="2">Multi-pass membrane protein</topology>
    </subcellularLocation>
</comment>
<dbReference type="SMART" id="SM00388">
    <property type="entry name" value="HisKA"/>
    <property type="match status" value="1"/>
</dbReference>
<dbReference type="Proteomes" id="UP000681075">
    <property type="component" value="Unassembled WGS sequence"/>
</dbReference>
<keyword evidence="7" id="KW-0808">Transferase</keyword>
<evidence type="ECO:0000256" key="15">
    <source>
        <dbReference type="SAM" id="Phobius"/>
    </source>
</evidence>
<evidence type="ECO:0000256" key="13">
    <source>
        <dbReference type="ARBA" id="ARBA00023012"/>
    </source>
</evidence>
<accession>A0A8S8XI22</accession>
<keyword evidence="19" id="KW-1185">Reference proteome</keyword>
<dbReference type="EC" id="2.7.13.3" evidence="3"/>
<dbReference type="InterPro" id="IPR036890">
    <property type="entry name" value="HATPase_C_sf"/>
</dbReference>
<dbReference type="InterPro" id="IPR004358">
    <property type="entry name" value="Sig_transdc_His_kin-like_C"/>
</dbReference>
<dbReference type="CDD" id="cd00075">
    <property type="entry name" value="HATPase"/>
    <property type="match status" value="1"/>
</dbReference>
<dbReference type="AlphaFoldDB" id="A0A8S8XI22"/>
<feature type="transmembrane region" description="Helical" evidence="15">
    <location>
        <begin position="188"/>
        <end position="207"/>
    </location>
</feature>
<dbReference type="PRINTS" id="PR00344">
    <property type="entry name" value="BCTRLSENSOR"/>
</dbReference>
<dbReference type="InterPro" id="IPR036097">
    <property type="entry name" value="HisK_dim/P_sf"/>
</dbReference>
<dbReference type="Pfam" id="PF00672">
    <property type="entry name" value="HAMP"/>
    <property type="match status" value="1"/>
</dbReference>
<dbReference type="GO" id="GO:0005524">
    <property type="term" value="F:ATP binding"/>
    <property type="evidence" value="ECO:0007669"/>
    <property type="project" value="UniProtKB-KW"/>
</dbReference>
<dbReference type="InterPro" id="IPR003660">
    <property type="entry name" value="HAMP_dom"/>
</dbReference>
<comment type="catalytic activity">
    <reaction evidence="1">
        <text>ATP + protein L-histidine = ADP + protein N-phospho-L-histidine.</text>
        <dbReference type="EC" id="2.7.13.3"/>
    </reaction>
</comment>
<keyword evidence="12 15" id="KW-1133">Transmembrane helix</keyword>
<evidence type="ECO:0000256" key="12">
    <source>
        <dbReference type="ARBA" id="ARBA00022989"/>
    </source>
</evidence>
<evidence type="ECO:0000313" key="19">
    <source>
        <dbReference type="Proteomes" id="UP000681075"/>
    </source>
</evidence>
<keyword evidence="13" id="KW-0902">Two-component regulatory system</keyword>
<evidence type="ECO:0000256" key="14">
    <source>
        <dbReference type="ARBA" id="ARBA00023136"/>
    </source>
</evidence>
<evidence type="ECO:0000259" key="16">
    <source>
        <dbReference type="PROSITE" id="PS50109"/>
    </source>
</evidence>
<keyword evidence="14 15" id="KW-0472">Membrane</keyword>
<keyword evidence="9" id="KW-0547">Nucleotide-binding</keyword>
<dbReference type="Gene3D" id="3.30.565.10">
    <property type="entry name" value="Histidine kinase-like ATPase, C-terminal domain"/>
    <property type="match status" value="1"/>
</dbReference>
<dbReference type="PANTHER" id="PTHR44936">
    <property type="entry name" value="SENSOR PROTEIN CREC"/>
    <property type="match status" value="1"/>
</dbReference>
<evidence type="ECO:0000256" key="11">
    <source>
        <dbReference type="ARBA" id="ARBA00022840"/>
    </source>
</evidence>
<dbReference type="Gene3D" id="1.10.287.130">
    <property type="match status" value="1"/>
</dbReference>
<dbReference type="EMBL" id="BOPV01000001">
    <property type="protein sequence ID" value="GIL40926.1"/>
    <property type="molecule type" value="Genomic_DNA"/>
</dbReference>
<dbReference type="InterPro" id="IPR050980">
    <property type="entry name" value="2C_sensor_his_kinase"/>
</dbReference>
<keyword evidence="4" id="KW-1003">Cell membrane</keyword>
<evidence type="ECO:0000256" key="7">
    <source>
        <dbReference type="ARBA" id="ARBA00022679"/>
    </source>
</evidence>
<evidence type="ECO:0000256" key="3">
    <source>
        <dbReference type="ARBA" id="ARBA00012438"/>
    </source>
</evidence>
<name>A0A8S8XI22_9PROT</name>
<dbReference type="CDD" id="cd00082">
    <property type="entry name" value="HisKA"/>
    <property type="match status" value="1"/>
</dbReference>
<evidence type="ECO:0000256" key="8">
    <source>
        <dbReference type="ARBA" id="ARBA00022692"/>
    </source>
</evidence>
<evidence type="ECO:0000313" key="18">
    <source>
        <dbReference type="EMBL" id="GIL40926.1"/>
    </source>
</evidence>
<dbReference type="SUPFAM" id="SSF55874">
    <property type="entry name" value="ATPase domain of HSP90 chaperone/DNA topoisomerase II/histidine kinase"/>
    <property type="match status" value="1"/>
</dbReference>
<dbReference type="PROSITE" id="PS50109">
    <property type="entry name" value="HIS_KIN"/>
    <property type="match status" value="1"/>
</dbReference>
<reference evidence="18" key="1">
    <citation type="submission" date="2021-02" db="EMBL/GenBank/DDBJ databases">
        <title>Genome sequence of Rhodospirillales sp. strain TMPK1 isolated from soil.</title>
        <authorList>
            <person name="Nakai R."/>
            <person name="Kusada H."/>
            <person name="Tamaki H."/>
        </authorList>
    </citation>
    <scope>NUCLEOTIDE SEQUENCE</scope>
    <source>
        <strain evidence="18">TMPK1</strain>
    </source>
</reference>
<evidence type="ECO:0000256" key="1">
    <source>
        <dbReference type="ARBA" id="ARBA00000085"/>
    </source>
</evidence>
<feature type="transmembrane region" description="Helical" evidence="15">
    <location>
        <begin position="12"/>
        <end position="35"/>
    </location>
</feature>
<comment type="caution">
    <text evidence="18">The sequence shown here is derived from an EMBL/GenBank/DDBJ whole genome shotgun (WGS) entry which is preliminary data.</text>
</comment>
<evidence type="ECO:0000256" key="5">
    <source>
        <dbReference type="ARBA" id="ARBA00022519"/>
    </source>
</evidence>
<evidence type="ECO:0000259" key="17">
    <source>
        <dbReference type="PROSITE" id="PS50885"/>
    </source>
</evidence>
<dbReference type="Pfam" id="PF02518">
    <property type="entry name" value="HATPase_c"/>
    <property type="match status" value="1"/>
</dbReference>
<dbReference type="InterPro" id="IPR005467">
    <property type="entry name" value="His_kinase_dom"/>
</dbReference>
<evidence type="ECO:0000256" key="4">
    <source>
        <dbReference type="ARBA" id="ARBA00022475"/>
    </source>
</evidence>
<evidence type="ECO:0000256" key="9">
    <source>
        <dbReference type="ARBA" id="ARBA00022741"/>
    </source>
</evidence>
<protein>
    <recommendedName>
        <fullName evidence="3">histidine kinase</fullName>
        <ecNumber evidence="3">2.7.13.3</ecNumber>
    </recommendedName>
</protein>
<keyword evidence="10 18" id="KW-0418">Kinase</keyword>
<dbReference type="SMART" id="SM00304">
    <property type="entry name" value="HAMP"/>
    <property type="match status" value="1"/>
</dbReference>
<dbReference type="SUPFAM" id="SSF47384">
    <property type="entry name" value="Homodimeric domain of signal transducing histidine kinase"/>
    <property type="match status" value="1"/>
</dbReference>
<evidence type="ECO:0000256" key="2">
    <source>
        <dbReference type="ARBA" id="ARBA00004429"/>
    </source>
</evidence>
<dbReference type="GO" id="GO:0005886">
    <property type="term" value="C:plasma membrane"/>
    <property type="evidence" value="ECO:0007669"/>
    <property type="project" value="UniProtKB-SubCell"/>
</dbReference>
<dbReference type="CDD" id="cd06225">
    <property type="entry name" value="HAMP"/>
    <property type="match status" value="1"/>
</dbReference>
<proteinExistence type="predicted"/>
<dbReference type="PROSITE" id="PS50885">
    <property type="entry name" value="HAMP"/>
    <property type="match status" value="1"/>
</dbReference>
<dbReference type="GO" id="GO:0000155">
    <property type="term" value="F:phosphorelay sensor kinase activity"/>
    <property type="evidence" value="ECO:0007669"/>
    <property type="project" value="InterPro"/>
</dbReference>
<dbReference type="InterPro" id="IPR003594">
    <property type="entry name" value="HATPase_dom"/>
</dbReference>
<evidence type="ECO:0000256" key="6">
    <source>
        <dbReference type="ARBA" id="ARBA00022553"/>
    </source>
</evidence>
<organism evidence="18 19">
    <name type="scientific">Roseiterribacter gracilis</name>
    <dbReference type="NCBI Taxonomy" id="2812848"/>
    <lineage>
        <taxon>Bacteria</taxon>
        <taxon>Pseudomonadati</taxon>
        <taxon>Pseudomonadota</taxon>
        <taxon>Alphaproteobacteria</taxon>
        <taxon>Rhodospirillales</taxon>
        <taxon>Roseiterribacteraceae</taxon>
        <taxon>Roseiterribacter</taxon>
    </lineage>
</organism>
<keyword evidence="6" id="KW-0597">Phosphoprotein</keyword>
<dbReference type="SMART" id="SM00387">
    <property type="entry name" value="HATPase_c"/>
    <property type="match status" value="1"/>
</dbReference>
<dbReference type="RefSeq" id="WP_420244191.1">
    <property type="nucleotide sequence ID" value="NZ_BOPV01000001.1"/>
</dbReference>
<feature type="domain" description="Histidine kinase" evidence="16">
    <location>
        <begin position="268"/>
        <end position="465"/>
    </location>
</feature>
<sequence length="465" mass="51031">MLNRLRFSIGAQLFLLLFVAVLVAQAIIVLLVLLMPPPVRPIYELAEVAERLQGATVQPLHGEMLKRELRATPPQIEAPLLEEDGWDPRRDALAGLLRLPPSDVLLAEFPHEGPGRRRGAMILQHRGPPPPHHGPFGGSPPVGIRGMFEGGRTWIGGPFVAAMHLPSGEWVVVEPEAEPFLTPWARRLLLWFVASTASLALIAAFFARRFAKPIREFATAADRLGKQLNHPPLTPSGPSELRVAVAAFNRMQERLLRYVGDRTAMLAAIAHDLRTPMMRLRFRLEQTSPDLREPALEDLREMQAMVQGVLAFVRDESTAGPRQRIDLASLLESLVDDMRVTGASVELAEAPNLVVEGDGAALRRLFGNLIDNAIKYGGVARLRLTREGDDAVTRIEDEGPGLAPHELERVFEPFYRAEPSRNRETGGIGLGLAVVRTLVRAHGGDVSLESTAHGLIATVRLPLGD</sequence>